<organism evidence="4 5">
    <name type="scientific">Mycolicibacterium hippocampi</name>
    <dbReference type="NCBI Taxonomy" id="659824"/>
    <lineage>
        <taxon>Bacteria</taxon>
        <taxon>Bacillati</taxon>
        <taxon>Actinomycetota</taxon>
        <taxon>Actinomycetes</taxon>
        <taxon>Mycobacteriales</taxon>
        <taxon>Mycobacteriaceae</taxon>
        <taxon>Mycolicibacterium</taxon>
    </lineage>
</organism>
<dbReference type="SUPFAM" id="SSF53474">
    <property type="entry name" value="alpha/beta-Hydrolases"/>
    <property type="match status" value="1"/>
</dbReference>
<protein>
    <submittedName>
        <fullName evidence="4">Non-heme chloroperoxidase</fullName>
        <ecNumber evidence="4">1.11.1.10</ecNumber>
    </submittedName>
</protein>
<dbReference type="EMBL" id="JABFYL010000025">
    <property type="protein sequence ID" value="NVN50673.1"/>
    <property type="molecule type" value="Genomic_DNA"/>
</dbReference>
<keyword evidence="4" id="KW-0560">Oxidoreductase</keyword>
<dbReference type="InterPro" id="IPR029058">
    <property type="entry name" value="AB_hydrolase_fold"/>
</dbReference>
<dbReference type="GO" id="GO:0016691">
    <property type="term" value="F:chloride peroxidase activity"/>
    <property type="evidence" value="ECO:0007669"/>
    <property type="project" value="UniProtKB-EC"/>
</dbReference>
<dbReference type="InterPro" id="IPR000073">
    <property type="entry name" value="AB_hydrolase_1"/>
</dbReference>
<evidence type="ECO:0000259" key="3">
    <source>
        <dbReference type="Pfam" id="PF00561"/>
    </source>
</evidence>
<keyword evidence="5" id="KW-1185">Reference proteome</keyword>
<dbReference type="Gene3D" id="3.40.50.1820">
    <property type="entry name" value="alpha/beta hydrolase"/>
    <property type="match status" value="1"/>
</dbReference>
<dbReference type="Proteomes" id="UP000570517">
    <property type="component" value="Unassembled WGS sequence"/>
</dbReference>
<sequence>MPFISVDVENTGDIDLYYEDHGDGQAVVLVDGFPLDGHAWEKQVSVLLAAGYRVITYDRRGFGRSGDATFGYDYDTFAADLNTLIEVLDVTDVVLAGFSMGTGEVGRYLATYGPARVDKAVFIAAVQPYLLRTDSNPDGLDGAVFASALAAAVKDRYDFLHRFYADVYNTDQTLGTRISFDVVESSWQVACSGSAYASVAAMITWTTDFRTDVAKIAGYDIDILIVHGTHDRILPIDATARPLHALLPHAEYVEIPGAPHGLLWTYAEDVNRELLAFLAPEPGRQRPSHTEGASW</sequence>
<evidence type="ECO:0000256" key="1">
    <source>
        <dbReference type="ARBA" id="ARBA00022559"/>
    </source>
</evidence>
<accession>A0A850PQA0</accession>
<comment type="similarity">
    <text evidence="2">Belongs to the AB hydrolase superfamily. Bacterial non-heme haloperoxidase / perhydrolase family.</text>
</comment>
<dbReference type="RefSeq" id="WP_178359018.1">
    <property type="nucleotide sequence ID" value="NZ_JABFYL010000025.1"/>
</dbReference>
<dbReference type="AlphaFoldDB" id="A0A850PQA0"/>
<proteinExistence type="inferred from homology"/>
<comment type="caution">
    <text evidence="4">The sequence shown here is derived from an EMBL/GenBank/DDBJ whole genome shotgun (WGS) entry which is preliminary data.</text>
</comment>
<evidence type="ECO:0000256" key="2">
    <source>
        <dbReference type="ARBA" id="ARBA00038128"/>
    </source>
</evidence>
<feature type="domain" description="AB hydrolase-1" evidence="3">
    <location>
        <begin position="26"/>
        <end position="265"/>
    </location>
</feature>
<dbReference type="PANTHER" id="PTHR43433:SF4">
    <property type="entry name" value="NON-HEME CHLOROPEROXIDASE-RELATED"/>
    <property type="match status" value="1"/>
</dbReference>
<dbReference type="FunFam" id="3.40.50.1820:FF:000205">
    <property type="entry name" value="Non-haem bromoperoxidase BPO-A2"/>
    <property type="match status" value="1"/>
</dbReference>
<name>A0A850PQA0_9MYCO</name>
<dbReference type="PRINTS" id="PR00111">
    <property type="entry name" value="ABHYDROLASE"/>
</dbReference>
<dbReference type="InterPro" id="IPR050471">
    <property type="entry name" value="AB_hydrolase"/>
</dbReference>
<gene>
    <name evidence="4" type="ORF">HLY00_3392</name>
</gene>
<evidence type="ECO:0000313" key="4">
    <source>
        <dbReference type="EMBL" id="NVN50673.1"/>
    </source>
</evidence>
<evidence type="ECO:0000313" key="5">
    <source>
        <dbReference type="Proteomes" id="UP000570517"/>
    </source>
</evidence>
<reference evidence="4 5" key="1">
    <citation type="submission" date="2020-05" db="EMBL/GenBank/DDBJ databases">
        <title>Draft genome sequence of Mycobacterium hippocampi DL, isolated from European seabass, Dicentrarchus labrax, reared in fish farms.</title>
        <authorList>
            <person name="Stathopoulou P."/>
            <person name="Asimakis E."/>
            <person name="Tzokas K."/>
            <person name="Batargias C."/>
            <person name="Tsiamis G."/>
        </authorList>
    </citation>
    <scope>NUCLEOTIDE SEQUENCE [LARGE SCALE GENOMIC DNA]</scope>
    <source>
        <strain evidence="4 5">DL</strain>
    </source>
</reference>
<dbReference type="PANTHER" id="PTHR43433">
    <property type="entry name" value="HYDROLASE, ALPHA/BETA FOLD FAMILY PROTEIN"/>
    <property type="match status" value="1"/>
</dbReference>
<dbReference type="Pfam" id="PF00561">
    <property type="entry name" value="Abhydrolase_1"/>
    <property type="match status" value="1"/>
</dbReference>
<dbReference type="EC" id="1.11.1.10" evidence="4"/>
<keyword evidence="1 4" id="KW-0575">Peroxidase</keyword>